<dbReference type="EMBL" id="JAEPRE010000041">
    <property type="protein sequence ID" value="KAG2234996.1"/>
    <property type="molecule type" value="Genomic_DNA"/>
</dbReference>
<protein>
    <submittedName>
        <fullName evidence="1">Uncharacterized protein</fullName>
    </submittedName>
</protein>
<keyword evidence="2" id="KW-1185">Reference proteome</keyword>
<sequence>MTDNVEYKEEIISSVLKVANETEKTVSYKELVKEMQDFIIRKFDNQNLNAYKGEWKRKLKQLVKYLGYKLVDFDDVSWVTINEKMQEKKTVSSSSTKTSDNNNYSLSSEEKKRVVNIFDSIEEHDKWLLSTGTNIQDKMKELVTI</sequence>
<evidence type="ECO:0000313" key="1">
    <source>
        <dbReference type="EMBL" id="KAG2234996.1"/>
    </source>
</evidence>
<proteinExistence type="predicted"/>
<name>A0A8H7VUH4_9FUNG</name>
<organism evidence="1 2">
    <name type="scientific">Thamnidium elegans</name>
    <dbReference type="NCBI Taxonomy" id="101142"/>
    <lineage>
        <taxon>Eukaryota</taxon>
        <taxon>Fungi</taxon>
        <taxon>Fungi incertae sedis</taxon>
        <taxon>Mucoromycota</taxon>
        <taxon>Mucoromycotina</taxon>
        <taxon>Mucoromycetes</taxon>
        <taxon>Mucorales</taxon>
        <taxon>Mucorineae</taxon>
        <taxon>Mucoraceae</taxon>
        <taxon>Thamnidium</taxon>
    </lineage>
</organism>
<evidence type="ECO:0000313" key="2">
    <source>
        <dbReference type="Proteomes" id="UP000613177"/>
    </source>
</evidence>
<gene>
    <name evidence="1" type="ORF">INT48_000238</name>
</gene>
<dbReference type="AlphaFoldDB" id="A0A8H7VUH4"/>
<comment type="caution">
    <text evidence="1">The sequence shown here is derived from an EMBL/GenBank/DDBJ whole genome shotgun (WGS) entry which is preliminary data.</text>
</comment>
<reference evidence="1" key="1">
    <citation type="submission" date="2021-01" db="EMBL/GenBank/DDBJ databases">
        <title>Metabolic potential, ecology and presence of endohyphal bacteria is reflected in genomic diversity of Mucoromycotina.</title>
        <authorList>
            <person name="Muszewska A."/>
            <person name="Okrasinska A."/>
            <person name="Steczkiewicz K."/>
            <person name="Drgas O."/>
            <person name="Orlowska M."/>
            <person name="Perlinska-Lenart U."/>
            <person name="Aleksandrzak-Piekarczyk T."/>
            <person name="Szatraj K."/>
            <person name="Zielenkiewicz U."/>
            <person name="Pilsyk S."/>
            <person name="Malc E."/>
            <person name="Mieczkowski P."/>
            <person name="Kruszewska J.S."/>
            <person name="Biernat P."/>
            <person name="Pawlowska J."/>
        </authorList>
    </citation>
    <scope>NUCLEOTIDE SEQUENCE</scope>
    <source>
        <strain evidence="1">WA0000018081</strain>
    </source>
</reference>
<accession>A0A8H7VUH4</accession>
<dbReference type="Proteomes" id="UP000613177">
    <property type="component" value="Unassembled WGS sequence"/>
</dbReference>